<name>A0ACB9S6D1_9MYRT</name>
<accession>A0ACB9S6D1</accession>
<protein>
    <submittedName>
        <fullName evidence="1">Uncharacterized protein</fullName>
    </submittedName>
</protein>
<comment type="caution">
    <text evidence="1">The sequence shown here is derived from an EMBL/GenBank/DDBJ whole genome shotgun (WGS) entry which is preliminary data.</text>
</comment>
<keyword evidence="2" id="KW-1185">Reference proteome</keyword>
<organism evidence="1 2">
    <name type="scientific">Melastoma candidum</name>
    <dbReference type="NCBI Taxonomy" id="119954"/>
    <lineage>
        <taxon>Eukaryota</taxon>
        <taxon>Viridiplantae</taxon>
        <taxon>Streptophyta</taxon>
        <taxon>Embryophyta</taxon>
        <taxon>Tracheophyta</taxon>
        <taxon>Spermatophyta</taxon>
        <taxon>Magnoliopsida</taxon>
        <taxon>eudicotyledons</taxon>
        <taxon>Gunneridae</taxon>
        <taxon>Pentapetalae</taxon>
        <taxon>rosids</taxon>
        <taxon>malvids</taxon>
        <taxon>Myrtales</taxon>
        <taxon>Melastomataceae</taxon>
        <taxon>Melastomatoideae</taxon>
        <taxon>Melastomateae</taxon>
        <taxon>Melastoma</taxon>
    </lineage>
</organism>
<gene>
    <name evidence="1" type="ORF">MLD38_004033</name>
</gene>
<evidence type="ECO:0000313" key="1">
    <source>
        <dbReference type="EMBL" id="KAI4386066.1"/>
    </source>
</evidence>
<dbReference type="EMBL" id="CM042881">
    <property type="protein sequence ID" value="KAI4386066.1"/>
    <property type="molecule type" value="Genomic_DNA"/>
</dbReference>
<reference evidence="2" key="1">
    <citation type="journal article" date="2023" name="Front. Plant Sci.">
        <title>Chromosomal-level genome assembly of Melastoma candidum provides insights into trichome evolution.</title>
        <authorList>
            <person name="Zhong Y."/>
            <person name="Wu W."/>
            <person name="Sun C."/>
            <person name="Zou P."/>
            <person name="Liu Y."/>
            <person name="Dai S."/>
            <person name="Zhou R."/>
        </authorList>
    </citation>
    <scope>NUCLEOTIDE SEQUENCE [LARGE SCALE GENOMIC DNA]</scope>
</reference>
<dbReference type="Proteomes" id="UP001057402">
    <property type="component" value="Chromosome 2"/>
</dbReference>
<sequence length="105" mass="11192">MALLPPPLLTILQQLRRGHGHPPPTKNNAQCGVTGSTSNRSTTVETGGQHQHSGAVEPSIPQVKYGSKFPHFHGHAQTHSHGPQDSTLPKPQGMKSARSCSCEDT</sequence>
<proteinExistence type="predicted"/>
<evidence type="ECO:0000313" key="2">
    <source>
        <dbReference type="Proteomes" id="UP001057402"/>
    </source>
</evidence>